<evidence type="ECO:0000256" key="5">
    <source>
        <dbReference type="ARBA" id="ARBA00045851"/>
    </source>
</evidence>
<dbReference type="SMART" id="SM00698">
    <property type="entry name" value="MORN"/>
    <property type="match status" value="6"/>
</dbReference>
<dbReference type="Gene3D" id="2.20.110.10">
    <property type="entry name" value="Histone H3 K4-specific methyltransferase SET7/9 N-terminal domain"/>
    <property type="match status" value="3"/>
</dbReference>
<evidence type="ECO:0000256" key="1">
    <source>
        <dbReference type="ARBA" id="ARBA00004218"/>
    </source>
</evidence>
<dbReference type="PANTHER" id="PTHR46511">
    <property type="entry name" value="MORN REPEAT-CONTAINING PROTEIN 3"/>
    <property type="match status" value="1"/>
</dbReference>
<evidence type="ECO:0000313" key="7">
    <source>
        <dbReference type="Proteomes" id="UP000717585"/>
    </source>
</evidence>
<dbReference type="GO" id="GO:0001669">
    <property type="term" value="C:acrosomal vesicle"/>
    <property type="evidence" value="ECO:0007669"/>
    <property type="project" value="UniProtKB-SubCell"/>
</dbReference>
<protein>
    <recommendedName>
        <fullName evidence="4">MORN repeat-containing protein 3</fullName>
    </recommendedName>
</protein>
<dbReference type="Proteomes" id="UP000717585">
    <property type="component" value="Unassembled WGS sequence"/>
</dbReference>
<evidence type="ECO:0000256" key="3">
    <source>
        <dbReference type="ARBA" id="ARBA00023329"/>
    </source>
</evidence>
<accession>A0A8J6B3I6</accession>
<evidence type="ECO:0000256" key="4">
    <source>
        <dbReference type="ARBA" id="ARBA00039854"/>
    </source>
</evidence>
<evidence type="ECO:0000256" key="2">
    <source>
        <dbReference type="ARBA" id="ARBA00022737"/>
    </source>
</evidence>
<dbReference type="Pfam" id="PF02493">
    <property type="entry name" value="MORN"/>
    <property type="match status" value="6"/>
</dbReference>
<dbReference type="OrthoDB" id="270720at2759"/>
<sequence length="306" mass="34208">MDMTESMLPDMAEFGGTGFNGEFGETTQMWKTWETKALRHGARATIYSPNGKQYKGEWKDGKKHGVGIQIYKNGDKYEGEWADNKPSGHGIYSKPAGPPVAGKKRQYRVIYDGDWQNGRRHGFGTLNYPDGSCYQGEWADGQREGYGIFTGGIPAEKQGKVQPYMYRGEYVDDLKCGKGVEILANGNVFEGEFAGDVREGLGCFYYISTRRKTVGLWVANANRTGSFEDWADEDDSRVLDLWLDNSGPWPGVAEHVAEVEDGLVVVSERRETVAMPETELKNPARVVMNSIREYVEECAAKETANF</sequence>
<keyword evidence="7" id="KW-1185">Reference proteome</keyword>
<comment type="caution">
    <text evidence="6">The sequence shown here is derived from an EMBL/GenBank/DDBJ whole genome shotgun (WGS) entry which is preliminary data.</text>
</comment>
<name>A0A8J6B3I6_9EUKA</name>
<reference evidence="6" key="1">
    <citation type="submission" date="2021-05" db="EMBL/GenBank/DDBJ databases">
        <title>A free-living protist that lacks canonical eukaryotic 1 DNA replication and segregation systems.</title>
        <authorList>
            <person name="Salas-Leiva D.E."/>
            <person name="Tromer E.C."/>
            <person name="Curtis B.A."/>
            <person name="Jerlstrom-Hultqvist J."/>
            <person name="Kolisko M."/>
            <person name="Yi Z."/>
            <person name="Salas-Leiva J.S."/>
            <person name="Gallot-Lavallee L."/>
            <person name="Kops G.J.P.L."/>
            <person name="Archibald J.M."/>
            <person name="Simpson A.G.B."/>
            <person name="Roger A.J."/>
        </authorList>
    </citation>
    <scope>NUCLEOTIDE SEQUENCE</scope>
    <source>
        <strain evidence="6">BICM</strain>
    </source>
</reference>
<dbReference type="SUPFAM" id="SSF82185">
    <property type="entry name" value="Histone H3 K4-specific methyltransferase SET7/9 N-terminal domain"/>
    <property type="match status" value="2"/>
</dbReference>
<proteinExistence type="predicted"/>
<keyword evidence="3" id="KW-0968">Cytoplasmic vesicle</keyword>
<dbReference type="InterPro" id="IPR052472">
    <property type="entry name" value="MORN3"/>
</dbReference>
<keyword evidence="2" id="KW-0677">Repeat</keyword>
<dbReference type="InterPro" id="IPR003409">
    <property type="entry name" value="MORN"/>
</dbReference>
<comment type="function">
    <text evidence="5">Assembles a suppression complex (suppresome) by tethering SIRT1 and MDM2 to regulate composite modifications of p53/TP53. Confers both deacetylation-mediated functional inactivation, by SIRT1, and ubiquitination-dependent degradation, by MDM2, of p53/TP53, promoting a proliferative and cell survival behaviors. May play a role in the regulation of spermatogenesis.</text>
</comment>
<dbReference type="EMBL" id="JAHDYR010000024">
    <property type="protein sequence ID" value="KAG9393529.1"/>
    <property type="molecule type" value="Genomic_DNA"/>
</dbReference>
<comment type="subcellular location">
    <subcellularLocation>
        <location evidence="1">Cytoplasmic vesicle</location>
        <location evidence="1">Secretory vesicle</location>
        <location evidence="1">Acrosome</location>
    </subcellularLocation>
</comment>
<organism evidence="6 7">
    <name type="scientific">Carpediemonas membranifera</name>
    <dbReference type="NCBI Taxonomy" id="201153"/>
    <lineage>
        <taxon>Eukaryota</taxon>
        <taxon>Metamonada</taxon>
        <taxon>Carpediemonas-like organisms</taxon>
        <taxon>Carpediemonas</taxon>
    </lineage>
</organism>
<gene>
    <name evidence="6" type="ORF">J8273_5016</name>
</gene>
<dbReference type="PANTHER" id="PTHR46511:SF1">
    <property type="entry name" value="MORN REPEAT-CONTAINING PROTEIN 3"/>
    <property type="match status" value="1"/>
</dbReference>
<dbReference type="AlphaFoldDB" id="A0A8J6B3I6"/>
<evidence type="ECO:0000313" key="6">
    <source>
        <dbReference type="EMBL" id="KAG9393529.1"/>
    </source>
</evidence>